<dbReference type="EMBL" id="QJTI01000001">
    <property type="protein sequence ID" value="PYF05315.1"/>
    <property type="molecule type" value="Genomic_DNA"/>
</dbReference>
<name>A0A318TTX1_9BRAD</name>
<evidence type="ECO:0000313" key="2">
    <source>
        <dbReference type="EMBL" id="PYF05315.1"/>
    </source>
</evidence>
<dbReference type="InterPro" id="IPR000182">
    <property type="entry name" value="GNAT_dom"/>
</dbReference>
<dbReference type="AlphaFoldDB" id="A0A318TTX1"/>
<dbReference type="InterPro" id="IPR016181">
    <property type="entry name" value="Acyl_CoA_acyltransferase"/>
</dbReference>
<comment type="caution">
    <text evidence="2">The sequence shown here is derived from an EMBL/GenBank/DDBJ whole genome shotgun (WGS) entry which is preliminary data.</text>
</comment>
<dbReference type="PROSITE" id="PS51186">
    <property type="entry name" value="GNAT"/>
    <property type="match status" value="1"/>
</dbReference>
<evidence type="ECO:0000259" key="1">
    <source>
        <dbReference type="PROSITE" id="PS51186"/>
    </source>
</evidence>
<proteinExistence type="predicted"/>
<dbReference type="GO" id="GO:0016747">
    <property type="term" value="F:acyltransferase activity, transferring groups other than amino-acyl groups"/>
    <property type="evidence" value="ECO:0007669"/>
    <property type="project" value="InterPro"/>
</dbReference>
<dbReference type="OrthoDB" id="359414at2"/>
<dbReference type="Gene3D" id="3.40.630.30">
    <property type="match status" value="1"/>
</dbReference>
<dbReference type="CDD" id="cd04301">
    <property type="entry name" value="NAT_SF"/>
    <property type="match status" value="1"/>
</dbReference>
<gene>
    <name evidence="2" type="ORF">BJ122_10152</name>
</gene>
<reference evidence="2 3" key="1">
    <citation type="submission" date="2018-06" db="EMBL/GenBank/DDBJ databases">
        <title>Genomic Encyclopedia of Archaeal and Bacterial Type Strains, Phase II (KMG-II): from individual species to whole genera.</title>
        <authorList>
            <person name="Goeker M."/>
        </authorList>
    </citation>
    <scope>NUCLEOTIDE SEQUENCE [LARGE SCALE GENOMIC DNA]</scope>
    <source>
        <strain evidence="2 3">JCM 11668</strain>
    </source>
</reference>
<keyword evidence="2" id="KW-0808">Transferase</keyword>
<dbReference type="Pfam" id="PF00583">
    <property type="entry name" value="Acetyltransf_1"/>
    <property type="match status" value="1"/>
</dbReference>
<organism evidence="2 3">
    <name type="scientific">Rhodopseudomonas faecalis</name>
    <dbReference type="NCBI Taxonomy" id="99655"/>
    <lineage>
        <taxon>Bacteria</taxon>
        <taxon>Pseudomonadati</taxon>
        <taxon>Pseudomonadota</taxon>
        <taxon>Alphaproteobacteria</taxon>
        <taxon>Hyphomicrobiales</taxon>
        <taxon>Nitrobacteraceae</taxon>
        <taxon>Rhodopseudomonas</taxon>
    </lineage>
</organism>
<dbReference type="Proteomes" id="UP000248148">
    <property type="component" value="Unassembled WGS sequence"/>
</dbReference>
<protein>
    <submittedName>
        <fullName evidence="2">Acetyltransferase (GNAT) family protein</fullName>
    </submittedName>
</protein>
<keyword evidence="3" id="KW-1185">Reference proteome</keyword>
<evidence type="ECO:0000313" key="3">
    <source>
        <dbReference type="Proteomes" id="UP000248148"/>
    </source>
</evidence>
<feature type="domain" description="N-acetyltransferase" evidence="1">
    <location>
        <begin position="1"/>
        <end position="158"/>
    </location>
</feature>
<sequence>MTEGDLGAVASIAARVHVAYPEDDAVFAERLTLYPDGCFILDSQSGPLGYMISHPWHLGQPPALNIMLGTLPAPASTYYLHDLALLPQARGLGAGPRIVTRLVQHASAQQHRNLSLVAVNNSSSFWRRQGFSPLQDQALADKLASYDAEACYMLRELNAA</sequence>
<accession>A0A318TTX1</accession>
<dbReference type="SUPFAM" id="SSF55729">
    <property type="entry name" value="Acyl-CoA N-acyltransferases (Nat)"/>
    <property type="match status" value="1"/>
</dbReference>